<dbReference type="AlphaFoldDB" id="A0A271KHC0"/>
<dbReference type="SUPFAM" id="SSF55729">
    <property type="entry name" value="Acyl-CoA N-acyltransferases (Nat)"/>
    <property type="match status" value="1"/>
</dbReference>
<evidence type="ECO:0008006" key="3">
    <source>
        <dbReference type="Google" id="ProtNLM"/>
    </source>
</evidence>
<evidence type="ECO:0000313" key="2">
    <source>
        <dbReference type="Proteomes" id="UP000215931"/>
    </source>
</evidence>
<reference evidence="1 2" key="1">
    <citation type="submission" date="2017-08" db="EMBL/GenBank/DDBJ databases">
        <title>Mesorhizobium wenxinae sp. nov., a novel rhizobial species isolated from root nodules of chickpea (Cicer arietinum L.).</title>
        <authorList>
            <person name="Zhang J."/>
        </authorList>
    </citation>
    <scope>NUCLEOTIDE SEQUENCE [LARGE SCALE GENOMIC DNA]</scope>
    <source>
        <strain evidence="2">WYCCWR 10019</strain>
    </source>
</reference>
<dbReference type="RefSeq" id="WP_095494825.1">
    <property type="nucleotide sequence ID" value="NZ_NPKH01000021.1"/>
</dbReference>
<keyword evidence="2" id="KW-1185">Reference proteome</keyword>
<proteinExistence type="predicted"/>
<dbReference type="EMBL" id="NPKH01000021">
    <property type="protein sequence ID" value="PAP94527.1"/>
    <property type="molecule type" value="Genomic_DNA"/>
</dbReference>
<organism evidence="1 2">
    <name type="scientific">Mesorhizobium wenxiniae</name>
    <dbReference type="NCBI Taxonomy" id="2014805"/>
    <lineage>
        <taxon>Bacteria</taxon>
        <taxon>Pseudomonadati</taxon>
        <taxon>Pseudomonadota</taxon>
        <taxon>Alphaproteobacteria</taxon>
        <taxon>Hyphomicrobiales</taxon>
        <taxon>Phyllobacteriaceae</taxon>
        <taxon>Mesorhizobium</taxon>
    </lineage>
</organism>
<accession>A0A271KHC0</accession>
<protein>
    <recommendedName>
        <fullName evidence="3">N-acetyltransferase domain-containing protein</fullName>
    </recommendedName>
</protein>
<evidence type="ECO:0000313" key="1">
    <source>
        <dbReference type="EMBL" id="PAP94527.1"/>
    </source>
</evidence>
<dbReference type="OrthoDB" id="8086577at2"/>
<gene>
    <name evidence="1" type="ORF">CIT31_16135</name>
</gene>
<name>A0A271KHC0_9HYPH</name>
<dbReference type="InterPro" id="IPR016181">
    <property type="entry name" value="Acyl_CoA_acyltransferase"/>
</dbReference>
<dbReference type="Proteomes" id="UP000215931">
    <property type="component" value="Unassembled WGS sequence"/>
</dbReference>
<sequence length="119" mass="13186">MAHEVVPLTREHLLEWYGDKGSGPTVRGIAGLVDGKLAAVAGFWFSGGNVIAFCSLKDEARPYRHAIHRTALSLLNDAKARHKRIIALCDPDEKTSAKWLSRLGFKPDDGDVWTWQTSD</sequence>
<comment type="caution">
    <text evidence="1">The sequence shown here is derived from an EMBL/GenBank/DDBJ whole genome shotgun (WGS) entry which is preliminary data.</text>
</comment>